<keyword evidence="1" id="KW-0472">Membrane</keyword>
<feature type="non-terminal residue" evidence="3">
    <location>
        <position position="435"/>
    </location>
</feature>
<dbReference type="InterPro" id="IPR001119">
    <property type="entry name" value="SLH_dom"/>
</dbReference>
<gene>
    <name evidence="3" type="ORF">METZ01_LOCUS267132</name>
</gene>
<proteinExistence type="predicted"/>
<evidence type="ECO:0000313" key="3">
    <source>
        <dbReference type="EMBL" id="SVC14278.1"/>
    </source>
</evidence>
<evidence type="ECO:0000256" key="1">
    <source>
        <dbReference type="SAM" id="Phobius"/>
    </source>
</evidence>
<feature type="domain" description="SLH" evidence="2">
    <location>
        <begin position="137"/>
        <end position="200"/>
    </location>
</feature>
<evidence type="ECO:0000259" key="2">
    <source>
        <dbReference type="PROSITE" id="PS51272"/>
    </source>
</evidence>
<organism evidence="3">
    <name type="scientific">marine metagenome</name>
    <dbReference type="NCBI Taxonomy" id="408172"/>
    <lineage>
        <taxon>unclassified sequences</taxon>
        <taxon>metagenomes</taxon>
        <taxon>ecological metagenomes</taxon>
    </lineage>
</organism>
<keyword evidence="1" id="KW-1133">Transmembrane helix</keyword>
<feature type="non-terminal residue" evidence="3">
    <location>
        <position position="1"/>
    </location>
</feature>
<dbReference type="EMBL" id="UINC01075769">
    <property type="protein sequence ID" value="SVC14278.1"/>
    <property type="molecule type" value="Genomic_DNA"/>
</dbReference>
<dbReference type="AlphaFoldDB" id="A0A382JR24"/>
<name>A0A382JR24_9ZZZZ</name>
<dbReference type="Pfam" id="PF00395">
    <property type="entry name" value="SLH"/>
    <property type="match status" value="1"/>
</dbReference>
<feature type="transmembrane region" description="Helical" evidence="1">
    <location>
        <begin position="26"/>
        <end position="44"/>
    </location>
</feature>
<keyword evidence="1" id="KW-0812">Transmembrane</keyword>
<reference evidence="3" key="1">
    <citation type="submission" date="2018-05" db="EMBL/GenBank/DDBJ databases">
        <authorList>
            <person name="Lanie J.A."/>
            <person name="Ng W.-L."/>
            <person name="Kazmierczak K.M."/>
            <person name="Andrzejewski T.M."/>
            <person name="Davidsen T.M."/>
            <person name="Wayne K.J."/>
            <person name="Tettelin H."/>
            <person name="Glass J.I."/>
            <person name="Rusch D."/>
            <person name="Podicherti R."/>
            <person name="Tsui H.-C.T."/>
            <person name="Winkler M.E."/>
        </authorList>
    </citation>
    <scope>NUCLEOTIDE SEQUENCE</scope>
</reference>
<sequence>GVAGSHSLDPNNQHGGKMLSHLKRRIGVLSAIAVLAALVPAFAASTVSALPNSSLGADPTAALDGHTYSACPTGSAAAAGFTDTTSTDVDCIAMYGITTGVTATTYEPSANIPRWQMALYLTRTMNTAGYTLGSGADQGFTDISGYSAAIQTAINQLKQSGVTTGTTATTYDPDSNVTREQMAMFVARMLGKVAAGPGGSADTANNVNVNGAETAYNYTDIDGGSVTFEGHNAIIELFHLGVPGHGSTVTTFGPASDITRAEMATWLTNGLDHTNARPAGLTMQSSTTSGYGALTPTLVVSHRTSDFKPSAGVVIDVFEWTNTAVAENAQFSATTTLCGGTTASTGNSLTKCVIDVGDSVTNASGNLATITEAVAASTTNSYIAWTGATAEKYLNGTTSGAAVDVAASAAMVNLVMTPTTYIYGEEMTNAGADGT</sequence>
<accession>A0A382JR24</accession>
<protein>
    <recommendedName>
        <fullName evidence="2">SLH domain-containing protein</fullName>
    </recommendedName>
</protein>
<dbReference type="PROSITE" id="PS51272">
    <property type="entry name" value="SLH"/>
    <property type="match status" value="1"/>
</dbReference>